<feature type="domain" description="Sushi" evidence="5">
    <location>
        <begin position="57"/>
        <end position="115"/>
    </location>
</feature>
<reference evidence="6 7" key="1">
    <citation type="submission" date="2022-05" db="EMBL/GenBank/DDBJ databases">
        <authorList>
            <consortium name="Genoscope - CEA"/>
            <person name="William W."/>
        </authorList>
    </citation>
    <scope>NUCLEOTIDE SEQUENCE [LARGE SCALE GENOMIC DNA]</scope>
</reference>
<proteinExistence type="predicted"/>
<evidence type="ECO:0000259" key="5">
    <source>
        <dbReference type="PROSITE" id="PS50923"/>
    </source>
</evidence>
<dbReference type="SUPFAM" id="SSF57535">
    <property type="entry name" value="Complement control module/SCR domain"/>
    <property type="match status" value="2"/>
</dbReference>
<evidence type="ECO:0000256" key="2">
    <source>
        <dbReference type="ARBA" id="ARBA00022737"/>
    </source>
</evidence>
<organism evidence="6 7">
    <name type="scientific">Porites lobata</name>
    <dbReference type="NCBI Taxonomy" id="104759"/>
    <lineage>
        <taxon>Eukaryota</taxon>
        <taxon>Metazoa</taxon>
        <taxon>Cnidaria</taxon>
        <taxon>Anthozoa</taxon>
        <taxon>Hexacorallia</taxon>
        <taxon>Scleractinia</taxon>
        <taxon>Fungiina</taxon>
        <taxon>Poritidae</taxon>
        <taxon>Porites</taxon>
    </lineage>
</organism>
<feature type="disulfide bond" evidence="4">
    <location>
        <begin position="86"/>
        <end position="113"/>
    </location>
</feature>
<dbReference type="Pfam" id="PF00084">
    <property type="entry name" value="Sushi"/>
    <property type="match status" value="2"/>
</dbReference>
<comment type="caution">
    <text evidence="6">The sequence shown here is derived from an EMBL/GenBank/DDBJ whole genome shotgun (WGS) entry which is preliminary data.</text>
</comment>
<dbReference type="Proteomes" id="UP001159405">
    <property type="component" value="Unassembled WGS sequence"/>
</dbReference>
<dbReference type="InterPro" id="IPR000436">
    <property type="entry name" value="Sushi_SCR_CCP_dom"/>
</dbReference>
<name>A0ABN8SCA6_9CNID</name>
<dbReference type="InterPro" id="IPR051277">
    <property type="entry name" value="SEZ6_CSMD_C4BPB_Regulators"/>
</dbReference>
<feature type="domain" description="Sushi" evidence="5">
    <location>
        <begin position="1"/>
        <end position="56"/>
    </location>
</feature>
<gene>
    <name evidence="6" type="ORF">PLOB_00042345</name>
</gene>
<keyword evidence="7" id="KW-1185">Reference proteome</keyword>
<protein>
    <recommendedName>
        <fullName evidence="5">Sushi domain-containing protein</fullName>
    </recommendedName>
</protein>
<keyword evidence="2" id="KW-0677">Repeat</keyword>
<keyword evidence="1" id="KW-0732">Signal</keyword>
<dbReference type="CDD" id="cd00033">
    <property type="entry name" value="CCP"/>
    <property type="match status" value="2"/>
</dbReference>
<comment type="caution">
    <text evidence="4">Lacks conserved residue(s) required for the propagation of feature annotation.</text>
</comment>
<keyword evidence="4" id="KW-0768">Sushi</keyword>
<evidence type="ECO:0000256" key="1">
    <source>
        <dbReference type="ARBA" id="ARBA00022729"/>
    </source>
</evidence>
<sequence length="123" mass="13532">NCRSPGDINHGFKIGNNYKHGKTVRYSCDAGFTLEGEAEVTCEEGTWNTDTPKCKAVECGDPGKPTNGDQIVKKGYVYGGSVKFVCDKNYTLVGADTIYCQANRSWSSSRPRCVGKCHLLYTY</sequence>
<evidence type="ECO:0000313" key="7">
    <source>
        <dbReference type="Proteomes" id="UP001159405"/>
    </source>
</evidence>
<evidence type="ECO:0000256" key="3">
    <source>
        <dbReference type="ARBA" id="ARBA00023157"/>
    </source>
</evidence>
<dbReference type="InterPro" id="IPR035976">
    <property type="entry name" value="Sushi/SCR/CCP_sf"/>
</dbReference>
<evidence type="ECO:0000313" key="6">
    <source>
        <dbReference type="EMBL" id="CAH3189148.1"/>
    </source>
</evidence>
<dbReference type="Gene3D" id="2.10.70.10">
    <property type="entry name" value="Complement Module, domain 1"/>
    <property type="match status" value="2"/>
</dbReference>
<dbReference type="PROSITE" id="PS50923">
    <property type="entry name" value="SUSHI"/>
    <property type="match status" value="2"/>
</dbReference>
<evidence type="ECO:0000256" key="4">
    <source>
        <dbReference type="PROSITE-ProRule" id="PRU00302"/>
    </source>
</evidence>
<dbReference type="EMBL" id="CALNXK010000688">
    <property type="protein sequence ID" value="CAH3189148.1"/>
    <property type="molecule type" value="Genomic_DNA"/>
</dbReference>
<accession>A0ABN8SCA6</accession>
<keyword evidence="3 4" id="KW-1015">Disulfide bond</keyword>
<dbReference type="SMART" id="SM00032">
    <property type="entry name" value="CCP"/>
    <property type="match status" value="2"/>
</dbReference>
<dbReference type="PANTHER" id="PTHR45656:SF4">
    <property type="entry name" value="PROTEIN CBR-CLEC-78"/>
    <property type="match status" value="1"/>
</dbReference>
<dbReference type="PANTHER" id="PTHR45656">
    <property type="entry name" value="PROTEIN CBR-CLEC-78"/>
    <property type="match status" value="1"/>
</dbReference>
<feature type="non-terminal residue" evidence="6">
    <location>
        <position position="1"/>
    </location>
</feature>